<dbReference type="EC" id="3.2.1.101" evidence="4 10"/>
<gene>
    <name evidence="14" type="ORF">OHC33_005409</name>
</gene>
<evidence type="ECO:0000313" key="14">
    <source>
        <dbReference type="EMBL" id="KAK5953465.1"/>
    </source>
</evidence>
<keyword evidence="6 10" id="KW-0378">Hydrolase</keyword>
<dbReference type="GO" id="GO:0008496">
    <property type="term" value="F:mannan endo-1,6-alpha-mannosidase activity"/>
    <property type="evidence" value="ECO:0007669"/>
    <property type="project" value="UniProtKB-UniRule"/>
</dbReference>
<keyword evidence="12" id="KW-0812">Transmembrane</keyword>
<proteinExistence type="inferred from homology"/>
<dbReference type="PANTHER" id="PTHR12145:SF36">
    <property type="entry name" value="MANNAN ENDO-1,6-ALPHA-MANNOSIDASE DCW1"/>
    <property type="match status" value="1"/>
</dbReference>
<evidence type="ECO:0000256" key="7">
    <source>
        <dbReference type="ARBA" id="ARBA00023136"/>
    </source>
</evidence>
<evidence type="ECO:0000256" key="12">
    <source>
        <dbReference type="SAM" id="Phobius"/>
    </source>
</evidence>
<protein>
    <recommendedName>
        <fullName evidence="4 10">Mannan endo-1,6-alpha-mannosidase</fullName>
        <ecNumber evidence="4 10">3.2.1.101</ecNumber>
    </recommendedName>
</protein>
<feature type="signal peptide" evidence="13">
    <location>
        <begin position="1"/>
        <end position="20"/>
    </location>
</feature>
<comment type="caution">
    <text evidence="14">The sequence shown here is derived from an EMBL/GenBank/DDBJ whole genome shotgun (WGS) entry which is preliminary data.</text>
</comment>
<dbReference type="AlphaFoldDB" id="A0AAN8I8W4"/>
<feature type="transmembrane region" description="Helical" evidence="12">
    <location>
        <begin position="442"/>
        <end position="463"/>
    </location>
</feature>
<dbReference type="InterPro" id="IPR005198">
    <property type="entry name" value="Glyco_hydro_76"/>
</dbReference>
<dbReference type="InterPro" id="IPR014480">
    <property type="entry name" value="Mannan-1_6-alpha_mannosidase"/>
</dbReference>
<sequence length="464" mass="50881">MRSILRNVLPLGGLLSLVGAIDLQISSADSVKSVTSSLAYDMMTYYSGNESGQVPGILPGPCSDVSCYYWWEAGAMWGALINYWQYTGDESYQPTVIEALKFQIGPDKNYNPPNQSKNMGVDDQDFWGFAAMEAAEAGVPDVGGDFPSWLALAQAVWNFQVPLWETATCGGGFRWQVYSFNAGYNLKNTVSNGGFFQLSARLARYTGNQTYADWADKVYDWMEGSLLFQEQDSHLYIWDNTDANNNCSDVEHYVWSYNYGINLLGAAMMYDFTGGADKWKTRIDNIVDGANFLFFPQEYGGNIMSEMLCEPTSNCNNDQSSFKAYLSRWMAVTTLLAPYTKDLIMPKLQASAQAAATQCIGGNNGRECGRQWYSTTWDGSKGVGQQMSALAVIGATQITQDMIPLTAETGGKSESDPNAGNDAPHNPEDEFKRNPITTGDKAGAAILTILIIGAVVGLSVWIVL</sequence>
<comment type="similarity">
    <text evidence="3 10">Belongs to the glycosyl hydrolase 76 family.</text>
</comment>
<evidence type="ECO:0000256" key="8">
    <source>
        <dbReference type="ARBA" id="ARBA00023180"/>
    </source>
</evidence>
<evidence type="ECO:0000256" key="4">
    <source>
        <dbReference type="ARBA" id="ARBA00012350"/>
    </source>
</evidence>
<dbReference type="SUPFAM" id="SSF48208">
    <property type="entry name" value="Six-hairpin glycosidases"/>
    <property type="match status" value="1"/>
</dbReference>
<evidence type="ECO:0000256" key="1">
    <source>
        <dbReference type="ARBA" id="ARBA00001452"/>
    </source>
</evidence>
<evidence type="ECO:0000256" key="11">
    <source>
        <dbReference type="SAM" id="MobiDB-lite"/>
    </source>
</evidence>
<evidence type="ECO:0000256" key="9">
    <source>
        <dbReference type="ARBA" id="ARBA00023295"/>
    </source>
</evidence>
<evidence type="ECO:0000256" key="13">
    <source>
        <dbReference type="SAM" id="SignalP"/>
    </source>
</evidence>
<keyword evidence="12" id="KW-1133">Transmembrane helix</keyword>
<dbReference type="InterPro" id="IPR008928">
    <property type="entry name" value="6-hairpin_glycosidase_sf"/>
</dbReference>
<keyword evidence="15" id="KW-1185">Reference proteome</keyword>
<keyword evidence="8" id="KW-0325">Glycoprotein</keyword>
<dbReference type="Proteomes" id="UP001316803">
    <property type="component" value="Unassembled WGS sequence"/>
</dbReference>
<feature type="chain" id="PRO_5042816742" description="Mannan endo-1,6-alpha-mannosidase" evidence="13">
    <location>
        <begin position="21"/>
        <end position="464"/>
    </location>
</feature>
<name>A0AAN8I8W4_9EURO</name>
<evidence type="ECO:0000313" key="15">
    <source>
        <dbReference type="Proteomes" id="UP001316803"/>
    </source>
</evidence>
<evidence type="ECO:0000256" key="3">
    <source>
        <dbReference type="ARBA" id="ARBA00009699"/>
    </source>
</evidence>
<dbReference type="Pfam" id="PF03663">
    <property type="entry name" value="Glyco_hydro_76"/>
    <property type="match status" value="1"/>
</dbReference>
<evidence type="ECO:0000256" key="5">
    <source>
        <dbReference type="ARBA" id="ARBA00022729"/>
    </source>
</evidence>
<dbReference type="GO" id="GO:0012505">
    <property type="term" value="C:endomembrane system"/>
    <property type="evidence" value="ECO:0007669"/>
    <property type="project" value="UniProtKB-SubCell"/>
</dbReference>
<dbReference type="PIRSF" id="PIRSF016302">
    <property type="entry name" value="Man_a_manosd"/>
    <property type="match status" value="1"/>
</dbReference>
<feature type="region of interest" description="Disordered" evidence="11">
    <location>
        <begin position="407"/>
        <end position="436"/>
    </location>
</feature>
<keyword evidence="9 10" id="KW-0326">Glycosidase</keyword>
<accession>A0AAN8I8W4</accession>
<keyword evidence="7 12" id="KW-0472">Membrane</keyword>
<dbReference type="PANTHER" id="PTHR12145">
    <property type="entry name" value="MANNAN ENDO-1,6-ALPHA-MANNOSIDASE DCW1"/>
    <property type="match status" value="1"/>
</dbReference>
<evidence type="ECO:0000256" key="2">
    <source>
        <dbReference type="ARBA" id="ARBA00004308"/>
    </source>
</evidence>
<reference evidence="14 15" key="1">
    <citation type="submission" date="2022-12" db="EMBL/GenBank/DDBJ databases">
        <title>Genomic features and morphological characterization of a novel Knufia sp. strain isolated from spacecraft assembly facility.</title>
        <authorList>
            <person name="Teixeira M."/>
            <person name="Chander A.M."/>
            <person name="Stajich J.E."/>
            <person name="Venkateswaran K."/>
        </authorList>
    </citation>
    <scope>NUCLEOTIDE SEQUENCE [LARGE SCALE GENOMIC DNA]</scope>
    <source>
        <strain evidence="14 15">FJI-L2-BK-P2</strain>
    </source>
</reference>
<keyword evidence="5 13" id="KW-0732">Signal</keyword>
<comment type="subcellular location">
    <subcellularLocation>
        <location evidence="2">Endomembrane system</location>
    </subcellularLocation>
</comment>
<evidence type="ECO:0000256" key="6">
    <source>
        <dbReference type="ARBA" id="ARBA00022801"/>
    </source>
</evidence>
<dbReference type="GO" id="GO:0016052">
    <property type="term" value="P:carbohydrate catabolic process"/>
    <property type="evidence" value="ECO:0007669"/>
    <property type="project" value="InterPro"/>
</dbReference>
<comment type="catalytic activity">
    <reaction evidence="1 10">
        <text>Random hydrolysis of (1-&gt;6)-alpha-D-mannosidic linkages in unbranched (1-&gt;6)-mannans.</text>
        <dbReference type="EC" id="3.2.1.101"/>
    </reaction>
</comment>
<dbReference type="GO" id="GO:0009272">
    <property type="term" value="P:fungal-type cell wall biogenesis"/>
    <property type="evidence" value="ECO:0007669"/>
    <property type="project" value="TreeGrafter"/>
</dbReference>
<evidence type="ECO:0000256" key="10">
    <source>
        <dbReference type="PIRNR" id="PIRNR016302"/>
    </source>
</evidence>
<dbReference type="EMBL" id="JAKLMC020000011">
    <property type="protein sequence ID" value="KAK5953465.1"/>
    <property type="molecule type" value="Genomic_DNA"/>
</dbReference>
<organism evidence="14 15">
    <name type="scientific">Knufia fluminis</name>
    <dbReference type="NCBI Taxonomy" id="191047"/>
    <lineage>
        <taxon>Eukaryota</taxon>
        <taxon>Fungi</taxon>
        <taxon>Dikarya</taxon>
        <taxon>Ascomycota</taxon>
        <taxon>Pezizomycotina</taxon>
        <taxon>Eurotiomycetes</taxon>
        <taxon>Chaetothyriomycetidae</taxon>
        <taxon>Chaetothyriales</taxon>
        <taxon>Trichomeriaceae</taxon>
        <taxon>Knufia</taxon>
    </lineage>
</organism>
<dbReference type="FunFam" id="1.50.10.20:FF:000006">
    <property type="entry name" value="Mannan endo-1,6-alpha-mannosidase"/>
    <property type="match status" value="1"/>
</dbReference>
<dbReference type="Gene3D" id="1.50.10.20">
    <property type="match status" value="1"/>
</dbReference>